<comment type="caution">
    <text evidence="1">The sequence shown here is derived from an EMBL/GenBank/DDBJ whole genome shotgun (WGS) entry which is preliminary data.</text>
</comment>
<name>A0A228HH52_9BURK</name>
<protein>
    <recommendedName>
        <fullName evidence="3">Inovirus Gp2 family protein</fullName>
    </recommendedName>
</protein>
<reference evidence="1 2" key="2">
    <citation type="submission" date="2017-08" db="EMBL/GenBank/DDBJ databases">
        <title>WGS of novel Burkholderia cepaca complex species.</title>
        <authorList>
            <person name="Lipuma J."/>
            <person name="Spilker T."/>
        </authorList>
    </citation>
    <scope>NUCLEOTIDE SEQUENCE [LARGE SCALE GENOMIC DNA]</scope>
    <source>
        <strain evidence="1 2">AU17325</strain>
    </source>
</reference>
<gene>
    <name evidence="1" type="ORF">CFB84_43695</name>
</gene>
<dbReference type="Proteomes" id="UP000214600">
    <property type="component" value="Unassembled WGS sequence"/>
</dbReference>
<evidence type="ECO:0000313" key="2">
    <source>
        <dbReference type="Proteomes" id="UP000214600"/>
    </source>
</evidence>
<dbReference type="EMBL" id="NKFA01000054">
    <property type="protein sequence ID" value="OXI29593.1"/>
    <property type="molecule type" value="Genomic_DNA"/>
</dbReference>
<reference evidence="2" key="1">
    <citation type="submission" date="2017-06" db="EMBL/GenBank/DDBJ databases">
        <authorList>
            <person name="LiPuma J."/>
            <person name="Spilker T."/>
        </authorList>
    </citation>
    <scope>NUCLEOTIDE SEQUENCE [LARGE SCALE GENOMIC DNA]</scope>
    <source>
        <strain evidence="2">AU17325</strain>
    </source>
</reference>
<accession>A0A228HH52</accession>
<evidence type="ECO:0000313" key="1">
    <source>
        <dbReference type="EMBL" id="OXI29593.1"/>
    </source>
</evidence>
<evidence type="ECO:0008006" key="3">
    <source>
        <dbReference type="Google" id="ProtNLM"/>
    </source>
</evidence>
<organism evidence="1 2">
    <name type="scientific">Burkholderia aenigmatica</name>
    <dbReference type="NCBI Taxonomy" id="2015348"/>
    <lineage>
        <taxon>Bacteria</taxon>
        <taxon>Pseudomonadati</taxon>
        <taxon>Pseudomonadota</taxon>
        <taxon>Betaproteobacteria</taxon>
        <taxon>Burkholderiales</taxon>
        <taxon>Burkholderiaceae</taxon>
        <taxon>Burkholderia</taxon>
        <taxon>Burkholderia cepacia complex</taxon>
    </lineage>
</organism>
<dbReference type="AlphaFoldDB" id="A0A228HH52"/>
<dbReference type="OrthoDB" id="8592743at2"/>
<proteinExistence type="predicted"/>
<sequence>MSQQASHGNRFGFDSNVFENNQSYPGFVRYWEIGEYADLMRDLERFLNAVLETKQVPFDIRNQAGYQRAVRNPIGYSGYRSLSGFMSQCGAWMDLYWLEYAYSADFQLFFDCFMQHRFSQVFSNGTLSSNVDKAVAADLYNNFIGCLRTEAVHRGVRKSLFNWRGNLGSQEASIRRYLNTLYERHKKLLPVRIDLSYFDYAADDHDALERTSWTRETNGAWTSVLSNAPIGDGRPETRARIDPLVAMEDRDLFFGNRRGADRALFDPMVGHICKMEQGGRHRANHFHCIFFFDPEQVRSDQLPVLKDDIADRWSRVTRRQGLTFDCHERRDQAELRAQGRWAIDAIDCSNPVQVARLTDYVAWYFAKDDGQMVRVKPFPKSQTLVKGR</sequence>
<dbReference type="RefSeq" id="WP_089454831.1">
    <property type="nucleotide sequence ID" value="NZ_NKFA01000054.1"/>
</dbReference>